<evidence type="ECO:0000256" key="1">
    <source>
        <dbReference type="ARBA" id="ARBA00004162"/>
    </source>
</evidence>
<dbReference type="PANTHER" id="PTHR33885:SF3">
    <property type="entry name" value="PHAGE SHOCK PROTEIN C"/>
    <property type="match status" value="1"/>
</dbReference>
<evidence type="ECO:0000313" key="8">
    <source>
        <dbReference type="EMBL" id="MBL0427873.1"/>
    </source>
</evidence>
<sequence>MSLSDLKRDTRNGALGGVCAGLARYMDAPVWVLRFAAIFGLFFMGGTFWLYVIAWVLMPKMTDADYGDVKTEPSA</sequence>
<keyword evidence="9" id="KW-1185">Reference proteome</keyword>
<evidence type="ECO:0000256" key="5">
    <source>
        <dbReference type="ARBA" id="ARBA00023136"/>
    </source>
</evidence>
<dbReference type="EMBL" id="JAEQND010000013">
    <property type="protein sequence ID" value="MBL0427873.1"/>
    <property type="molecule type" value="Genomic_DNA"/>
</dbReference>
<accession>A0ABS1JUH9</accession>
<dbReference type="InterPro" id="IPR007168">
    <property type="entry name" value="Phageshock_PspC_N"/>
</dbReference>
<evidence type="ECO:0000313" key="9">
    <source>
        <dbReference type="Proteomes" id="UP000622707"/>
    </source>
</evidence>
<comment type="subcellular location">
    <subcellularLocation>
        <location evidence="1">Cell membrane</location>
        <topology evidence="1">Single-pass membrane protein</topology>
    </subcellularLocation>
</comment>
<dbReference type="RefSeq" id="WP_201692504.1">
    <property type="nucleotide sequence ID" value="NZ_JAEQND010000013.1"/>
</dbReference>
<name>A0ABS1JUH9_9BURK</name>
<evidence type="ECO:0000256" key="6">
    <source>
        <dbReference type="SAM" id="Phobius"/>
    </source>
</evidence>
<gene>
    <name evidence="8" type="ORF">JI746_22390</name>
</gene>
<keyword evidence="4 6" id="KW-1133">Transmembrane helix</keyword>
<dbReference type="Pfam" id="PF04024">
    <property type="entry name" value="PspC"/>
    <property type="match status" value="1"/>
</dbReference>
<evidence type="ECO:0000256" key="3">
    <source>
        <dbReference type="ARBA" id="ARBA00022692"/>
    </source>
</evidence>
<feature type="domain" description="Phage shock protein PspC N-terminal" evidence="7">
    <location>
        <begin position="6"/>
        <end position="60"/>
    </location>
</feature>
<comment type="caution">
    <text evidence="8">The sequence shown here is derived from an EMBL/GenBank/DDBJ whole genome shotgun (WGS) entry which is preliminary data.</text>
</comment>
<dbReference type="InterPro" id="IPR052027">
    <property type="entry name" value="PspC"/>
</dbReference>
<protein>
    <submittedName>
        <fullName evidence="8">PspC domain-containing protein</fullName>
    </submittedName>
</protein>
<organism evidence="8 9">
    <name type="scientific">Ramlibacter alkalitolerans</name>
    <dbReference type="NCBI Taxonomy" id="2039631"/>
    <lineage>
        <taxon>Bacteria</taxon>
        <taxon>Pseudomonadati</taxon>
        <taxon>Pseudomonadota</taxon>
        <taxon>Betaproteobacteria</taxon>
        <taxon>Burkholderiales</taxon>
        <taxon>Comamonadaceae</taxon>
        <taxon>Ramlibacter</taxon>
    </lineage>
</organism>
<dbReference type="Proteomes" id="UP000622707">
    <property type="component" value="Unassembled WGS sequence"/>
</dbReference>
<evidence type="ECO:0000259" key="7">
    <source>
        <dbReference type="Pfam" id="PF04024"/>
    </source>
</evidence>
<evidence type="ECO:0000256" key="2">
    <source>
        <dbReference type="ARBA" id="ARBA00022475"/>
    </source>
</evidence>
<keyword evidence="3 6" id="KW-0812">Transmembrane</keyword>
<reference evidence="8 9" key="1">
    <citation type="journal article" date="2017" name="Int. J. Syst. Evol. Microbiol.">
        <title>Ramlibacter alkalitolerans sp. nov., alkali-tolerant bacterium isolated from soil of ginseng.</title>
        <authorList>
            <person name="Lee D.H."/>
            <person name="Cha C.J."/>
        </authorList>
    </citation>
    <scope>NUCLEOTIDE SEQUENCE [LARGE SCALE GENOMIC DNA]</scope>
    <source>
        <strain evidence="8 9">KACC 19305</strain>
    </source>
</reference>
<keyword evidence="5 6" id="KW-0472">Membrane</keyword>
<feature type="transmembrane region" description="Helical" evidence="6">
    <location>
        <begin position="31"/>
        <end position="57"/>
    </location>
</feature>
<proteinExistence type="predicted"/>
<dbReference type="PANTHER" id="PTHR33885">
    <property type="entry name" value="PHAGE SHOCK PROTEIN C"/>
    <property type="match status" value="1"/>
</dbReference>
<evidence type="ECO:0000256" key="4">
    <source>
        <dbReference type="ARBA" id="ARBA00022989"/>
    </source>
</evidence>
<keyword evidence="2" id="KW-1003">Cell membrane</keyword>